<dbReference type="InterPro" id="IPR022893">
    <property type="entry name" value="Shikimate_DH_fam"/>
</dbReference>
<keyword evidence="2" id="KW-0057">Aromatic amino acid biosynthesis</keyword>
<dbReference type="InterPro" id="IPR046346">
    <property type="entry name" value="Aminoacid_DH-like_N_sf"/>
</dbReference>
<sequence length="255" mass="28865">MDKYCVIGSPIDHSLSPKIHNRLFDYYGLSARYSKIDVSFENLEKVLKKLKKEGYKGFNVTYPLKGEILNLIDEHPDYVKTISSVNTVSIVNGKLIGDNTDFRGMQFILAPYKNEKIYILGSGNMANTTLYALNESGQKVTVACRNATAGESLRYRYPYIELMSLDQFSKQKLKGVTINTLPLDLDISYLFDNKNDHTVIDCNYNTSPSLNSKIKYISGLSLLYAQALKSFEIWTGHSPTMKILDSLMRTNGNKH</sequence>
<keyword evidence="2" id="KW-0028">Amino-acid biosynthesis</keyword>
<dbReference type="EMBL" id="CP159485">
    <property type="protein sequence ID" value="XCI27966.1"/>
    <property type="molecule type" value="Genomic_DNA"/>
</dbReference>
<reference evidence="4" key="1">
    <citation type="journal article" date="2018" name="Antonie Van Leeuwenhoek">
        <title>Proteinivorax hydrogeniformans sp. nov., an anaerobic, haloalkaliphilic bacterium fermenting proteinaceous compounds with high hydrogen production.</title>
        <authorList>
            <person name="Boltyanskaya Y."/>
            <person name="Detkova E."/>
            <person name="Pimenov N."/>
            <person name="Kevbrin V."/>
        </authorList>
    </citation>
    <scope>NUCLEOTIDE SEQUENCE</scope>
    <source>
        <strain evidence="4">Z-710</strain>
    </source>
</reference>
<comment type="pathway">
    <text evidence="1">Metabolic intermediate biosynthesis; chorismate biosynthesis; chorismate from D-erythrose 4-phosphate and phosphoenolpyruvate: step 4/7.</text>
</comment>
<dbReference type="SUPFAM" id="SSF53223">
    <property type="entry name" value="Aminoacid dehydrogenase-like, N-terminal domain"/>
    <property type="match status" value="1"/>
</dbReference>
<dbReference type="GO" id="GO:0009073">
    <property type="term" value="P:aromatic amino acid family biosynthetic process"/>
    <property type="evidence" value="ECO:0007669"/>
    <property type="project" value="UniProtKB-KW"/>
</dbReference>
<evidence type="ECO:0000259" key="3">
    <source>
        <dbReference type="Pfam" id="PF08501"/>
    </source>
</evidence>
<name>A0AAU8HS50_9FIRM</name>
<dbReference type="GO" id="GO:0005829">
    <property type="term" value="C:cytosol"/>
    <property type="evidence" value="ECO:0007669"/>
    <property type="project" value="TreeGrafter"/>
</dbReference>
<evidence type="ECO:0000256" key="2">
    <source>
        <dbReference type="ARBA" id="ARBA00023141"/>
    </source>
</evidence>
<dbReference type="AlphaFoldDB" id="A0AAU8HS50"/>
<evidence type="ECO:0000256" key="1">
    <source>
        <dbReference type="ARBA" id="ARBA00004871"/>
    </source>
</evidence>
<accession>A0AAU8HS50</accession>
<dbReference type="PANTHER" id="PTHR21089:SF1">
    <property type="entry name" value="BIFUNCTIONAL 3-DEHYDROQUINATE DEHYDRATASE_SHIKIMATE DEHYDROGENASE, CHLOROPLASTIC"/>
    <property type="match status" value="1"/>
</dbReference>
<dbReference type="GO" id="GO:0019632">
    <property type="term" value="P:shikimate metabolic process"/>
    <property type="evidence" value="ECO:0007669"/>
    <property type="project" value="TreeGrafter"/>
</dbReference>
<dbReference type="GO" id="GO:0009423">
    <property type="term" value="P:chorismate biosynthetic process"/>
    <property type="evidence" value="ECO:0007669"/>
    <property type="project" value="TreeGrafter"/>
</dbReference>
<protein>
    <recommendedName>
        <fullName evidence="3">Shikimate dehydrogenase substrate binding N-terminal domain-containing protein</fullName>
    </recommendedName>
</protein>
<dbReference type="GO" id="GO:0004764">
    <property type="term" value="F:shikimate 3-dehydrogenase (NADP+) activity"/>
    <property type="evidence" value="ECO:0007669"/>
    <property type="project" value="InterPro"/>
</dbReference>
<dbReference type="InterPro" id="IPR036291">
    <property type="entry name" value="NAD(P)-bd_dom_sf"/>
</dbReference>
<reference evidence="4" key="2">
    <citation type="submission" date="2024-06" db="EMBL/GenBank/DDBJ databases">
        <authorList>
            <person name="Petrova K.O."/>
            <person name="Toshchakov S.V."/>
            <person name="Boltjanskaja Y.V."/>
            <person name="Kevbrin V.V."/>
        </authorList>
    </citation>
    <scope>NUCLEOTIDE SEQUENCE</scope>
    <source>
        <strain evidence="4">Z-710</strain>
    </source>
</reference>
<dbReference type="Gene3D" id="3.40.50.720">
    <property type="entry name" value="NAD(P)-binding Rossmann-like Domain"/>
    <property type="match status" value="1"/>
</dbReference>
<evidence type="ECO:0000313" key="4">
    <source>
        <dbReference type="EMBL" id="XCI27966.1"/>
    </source>
</evidence>
<dbReference type="SUPFAM" id="SSF51735">
    <property type="entry name" value="NAD(P)-binding Rossmann-fold domains"/>
    <property type="match status" value="1"/>
</dbReference>
<dbReference type="Gene3D" id="3.40.50.10860">
    <property type="entry name" value="Leucine Dehydrogenase, chain A, domain 1"/>
    <property type="match status" value="1"/>
</dbReference>
<proteinExistence type="predicted"/>
<dbReference type="Pfam" id="PF08501">
    <property type="entry name" value="Shikimate_dh_N"/>
    <property type="match status" value="1"/>
</dbReference>
<dbReference type="GO" id="GO:0050661">
    <property type="term" value="F:NADP binding"/>
    <property type="evidence" value="ECO:0007669"/>
    <property type="project" value="TreeGrafter"/>
</dbReference>
<dbReference type="InterPro" id="IPR013708">
    <property type="entry name" value="Shikimate_DH-bd_N"/>
</dbReference>
<dbReference type="PANTHER" id="PTHR21089">
    <property type="entry name" value="SHIKIMATE DEHYDROGENASE"/>
    <property type="match status" value="1"/>
</dbReference>
<gene>
    <name evidence="4" type="ORF">PRVXH_001896</name>
</gene>
<feature type="domain" description="Shikimate dehydrogenase substrate binding N-terminal" evidence="3">
    <location>
        <begin position="6"/>
        <end position="88"/>
    </location>
</feature>
<dbReference type="RefSeq" id="WP_353892543.1">
    <property type="nucleotide sequence ID" value="NZ_CP159485.1"/>
</dbReference>
<organism evidence="4">
    <name type="scientific">Proteinivorax hydrogeniformans</name>
    <dbReference type="NCBI Taxonomy" id="1826727"/>
    <lineage>
        <taxon>Bacteria</taxon>
        <taxon>Bacillati</taxon>
        <taxon>Bacillota</taxon>
        <taxon>Clostridia</taxon>
        <taxon>Eubacteriales</taxon>
        <taxon>Proteinivoracaceae</taxon>
        <taxon>Proteinivorax</taxon>
    </lineage>
</organism>